<dbReference type="EMBL" id="QTSU01000003">
    <property type="protein sequence ID" value="RDZ26562.1"/>
    <property type="molecule type" value="Genomic_DNA"/>
</dbReference>
<reference evidence="2 3" key="1">
    <citation type="submission" date="2018-08" db="EMBL/GenBank/DDBJ databases">
        <title>Lysobacter sp. zong2l5, whole genome shotgun sequence.</title>
        <authorList>
            <person name="Zhang X."/>
            <person name="Feng G."/>
            <person name="Zhu H."/>
        </authorList>
    </citation>
    <scope>NUCLEOTIDE SEQUENCE [LARGE SCALE GENOMIC DNA]</scope>
    <source>
        <strain evidence="3">zong2l5</strain>
    </source>
</reference>
<evidence type="ECO:0000313" key="2">
    <source>
        <dbReference type="EMBL" id="RDZ26562.1"/>
    </source>
</evidence>
<dbReference type="AlphaFoldDB" id="A0A371JY72"/>
<proteinExistence type="predicted"/>
<name>A0A371JY72_9GAMM</name>
<organism evidence="2 3">
    <name type="scientific">Lysobacter silvisoli</name>
    <dbReference type="NCBI Taxonomy" id="2293254"/>
    <lineage>
        <taxon>Bacteria</taxon>
        <taxon>Pseudomonadati</taxon>
        <taxon>Pseudomonadota</taxon>
        <taxon>Gammaproteobacteria</taxon>
        <taxon>Lysobacterales</taxon>
        <taxon>Lysobacteraceae</taxon>
        <taxon>Lysobacter</taxon>
    </lineage>
</organism>
<evidence type="ECO:0000256" key="1">
    <source>
        <dbReference type="SAM" id="MobiDB-lite"/>
    </source>
</evidence>
<feature type="region of interest" description="Disordered" evidence="1">
    <location>
        <begin position="1"/>
        <end position="72"/>
    </location>
</feature>
<keyword evidence="3" id="KW-1185">Reference proteome</keyword>
<accession>A0A371JY72</accession>
<dbReference type="Proteomes" id="UP000264492">
    <property type="component" value="Unassembled WGS sequence"/>
</dbReference>
<evidence type="ECO:0000313" key="3">
    <source>
        <dbReference type="Proteomes" id="UP000264492"/>
    </source>
</evidence>
<protein>
    <submittedName>
        <fullName evidence="2">Uncharacterized protein</fullName>
    </submittedName>
</protein>
<gene>
    <name evidence="2" type="ORF">DX914_16375</name>
</gene>
<comment type="caution">
    <text evidence="2">The sequence shown here is derived from an EMBL/GenBank/DDBJ whole genome shotgun (WGS) entry which is preliminary data.</text>
</comment>
<sequence length="72" mass="7497">MIHSRDQDSLLAVQGRLDAPAGRSPAAVPAARAPATALETSSPALQGYRTPEPAPPRGLAREPQRSAAPARF</sequence>
<feature type="compositionally biased region" description="Low complexity" evidence="1">
    <location>
        <begin position="19"/>
        <end position="37"/>
    </location>
</feature>